<gene>
    <name evidence="7" type="ORF">EZV62_001953</name>
</gene>
<feature type="domain" description="C-JID" evidence="5">
    <location>
        <begin position="446"/>
        <end position="495"/>
    </location>
</feature>
<dbReference type="SUPFAM" id="SSF52058">
    <property type="entry name" value="L domain-like"/>
    <property type="match status" value="1"/>
</dbReference>
<dbReference type="AlphaFoldDB" id="A0A5C7IWW2"/>
<reference evidence="8" key="1">
    <citation type="journal article" date="2019" name="Gigascience">
        <title>De novo genome assembly of the endangered Acer yangbiense, a plant species with extremely small populations endemic to Yunnan Province, China.</title>
        <authorList>
            <person name="Yang J."/>
            <person name="Wariss H.M."/>
            <person name="Tao L."/>
            <person name="Zhang R."/>
            <person name="Yun Q."/>
            <person name="Hollingsworth P."/>
            <person name="Dao Z."/>
            <person name="Luo G."/>
            <person name="Guo H."/>
            <person name="Ma Y."/>
            <person name="Sun W."/>
        </authorList>
    </citation>
    <scope>NUCLEOTIDE SEQUENCE [LARGE SCALE GENOMIC DNA]</scope>
    <source>
        <strain evidence="8">cv. Malutang</strain>
    </source>
</reference>
<dbReference type="SMART" id="SM00369">
    <property type="entry name" value="LRR_TYP"/>
    <property type="match status" value="4"/>
</dbReference>
<evidence type="ECO:0000313" key="7">
    <source>
        <dbReference type="EMBL" id="TXG73374.1"/>
    </source>
</evidence>
<dbReference type="InterPro" id="IPR050715">
    <property type="entry name" value="LRR-SigEffector_domain"/>
</dbReference>
<dbReference type="OrthoDB" id="1733683at2759"/>
<dbReference type="Gene3D" id="3.80.10.10">
    <property type="entry name" value="Ribonuclease Inhibitor"/>
    <property type="match status" value="3"/>
</dbReference>
<dbReference type="Pfam" id="PF23286">
    <property type="entry name" value="LRR_13"/>
    <property type="match status" value="1"/>
</dbReference>
<dbReference type="Pfam" id="PF20160">
    <property type="entry name" value="C-JID"/>
    <property type="match status" value="1"/>
</dbReference>
<evidence type="ECO:0000256" key="3">
    <source>
        <dbReference type="ARBA" id="ARBA00022821"/>
    </source>
</evidence>
<keyword evidence="3" id="KW-0611">Plant defense</keyword>
<dbReference type="InterPro" id="IPR011713">
    <property type="entry name" value="Leu-rich_rpt_3"/>
</dbReference>
<dbReference type="EMBL" id="VAHF01000001">
    <property type="protein sequence ID" value="TXG73374.1"/>
    <property type="molecule type" value="Genomic_DNA"/>
</dbReference>
<proteinExistence type="predicted"/>
<comment type="caution">
    <text evidence="7">The sequence shown here is derived from an EMBL/GenBank/DDBJ whole genome shotgun (WGS) entry which is preliminary data.</text>
</comment>
<dbReference type="PANTHER" id="PTHR45752">
    <property type="entry name" value="LEUCINE-RICH REPEAT-CONTAINING"/>
    <property type="match status" value="1"/>
</dbReference>
<protein>
    <submittedName>
        <fullName evidence="7">Uncharacterized protein</fullName>
    </submittedName>
</protein>
<dbReference type="PANTHER" id="PTHR45752:SF195">
    <property type="entry name" value="LEUCINE-RICH REPEAT (LRR) FAMILY PROTEIN-RELATED"/>
    <property type="match status" value="1"/>
</dbReference>
<feature type="domain" description="Disease resistance protein RPS4B/Roq1-like leucine-rich repeats" evidence="6">
    <location>
        <begin position="136"/>
        <end position="224"/>
    </location>
</feature>
<evidence type="ECO:0000259" key="6">
    <source>
        <dbReference type="Pfam" id="PF23286"/>
    </source>
</evidence>
<evidence type="ECO:0000256" key="2">
    <source>
        <dbReference type="ARBA" id="ARBA00022737"/>
    </source>
</evidence>
<keyword evidence="8" id="KW-1185">Reference proteome</keyword>
<accession>A0A5C7IWW2</accession>
<evidence type="ECO:0000313" key="8">
    <source>
        <dbReference type="Proteomes" id="UP000323000"/>
    </source>
</evidence>
<feature type="region of interest" description="Disordered" evidence="4">
    <location>
        <begin position="568"/>
        <end position="600"/>
    </location>
</feature>
<dbReference type="InterPro" id="IPR045344">
    <property type="entry name" value="C-JID"/>
</dbReference>
<dbReference type="Proteomes" id="UP000323000">
    <property type="component" value="Chromosome 1"/>
</dbReference>
<dbReference type="InterPro" id="IPR003591">
    <property type="entry name" value="Leu-rich_rpt_typical-subtyp"/>
</dbReference>
<keyword evidence="1" id="KW-0433">Leucine-rich repeat</keyword>
<dbReference type="InterPro" id="IPR058546">
    <property type="entry name" value="RPS4B/Roq1-like_LRR"/>
</dbReference>
<evidence type="ECO:0000256" key="4">
    <source>
        <dbReference type="SAM" id="MobiDB-lite"/>
    </source>
</evidence>
<evidence type="ECO:0000256" key="1">
    <source>
        <dbReference type="ARBA" id="ARBA00022614"/>
    </source>
</evidence>
<dbReference type="Pfam" id="PF07725">
    <property type="entry name" value="LRR_3"/>
    <property type="match status" value="1"/>
</dbReference>
<dbReference type="InterPro" id="IPR032675">
    <property type="entry name" value="LRR_dom_sf"/>
</dbReference>
<organism evidence="7 8">
    <name type="scientific">Acer yangbiense</name>
    <dbReference type="NCBI Taxonomy" id="1000413"/>
    <lineage>
        <taxon>Eukaryota</taxon>
        <taxon>Viridiplantae</taxon>
        <taxon>Streptophyta</taxon>
        <taxon>Embryophyta</taxon>
        <taxon>Tracheophyta</taxon>
        <taxon>Spermatophyta</taxon>
        <taxon>Magnoliopsida</taxon>
        <taxon>eudicotyledons</taxon>
        <taxon>Gunneridae</taxon>
        <taxon>Pentapetalae</taxon>
        <taxon>rosids</taxon>
        <taxon>malvids</taxon>
        <taxon>Sapindales</taxon>
        <taxon>Sapindaceae</taxon>
        <taxon>Hippocastanoideae</taxon>
        <taxon>Acereae</taxon>
        <taxon>Acer</taxon>
    </lineage>
</organism>
<sequence>MSKSRDMHIKPYALKKMHNLRFLNFYNSSSSETNKVHISQGLESDFAELRYFGWHGCPIKSLSSFHLGNLVKLDMSYSKVEQLWNGVQHLDKLKEVNLSYSSLTSCPDFTGFPNLEKLILKYCKYVHEISSSITHLTKLDILDLSGCSKIELLPEMPCNIRRLYLSDNAIEELPLSIKYLSKLVCLTLDDCKGFKSLPSSICDWKSLETLRLWGCSKLEELPRDIGTLESLERLNVSQTAIRELPPSIIYLKNLKVLYFHRIEVQDTVHWSLPRIVGWHKMTQLYLIDSGIIELPDNLGCLSSLRDLYLDGNSFESIPTSIINLLELRYLGISNCKKLKCLPELQLRSINAHNCTSLKALPCHPIFSSLIHDYRVMYPIGAEFGNCFELDRNKLADIVKDALLKIQEEQEDEVYFWPHGSMTQTETSTSTEDEDLQIIEAFELCYPGSEIPNWFNFQKTGALINVELQPDCFNQNFMGFALCIVAAPGPKHQDDSKVMCIVWDCRLKSKDEHLHVRSGSFRTRKSDGEYIGSNHVLTGSCFPIFPCELLCYENEVSFQFYIYGRKSNDEPPPTTSNGRLIGEDENEEDDGSSSSQMGEDEHVVFGKRPRQLCEAVEISLNSVSPPPLVVDRSFSDARRRPSFTRDDFFFFPIVVSRPLLVTTGRSSSSDARSPSAVESFCSRASASAYEKLIGHLCKYLRPTSLFSLMKSSNSRPHHLRLQISAFKIVLEASC</sequence>
<keyword evidence="2" id="KW-0677">Repeat</keyword>
<evidence type="ECO:0000259" key="5">
    <source>
        <dbReference type="Pfam" id="PF20160"/>
    </source>
</evidence>
<name>A0A5C7IWW2_9ROSI</name>